<proteinExistence type="inferred from homology"/>
<dbReference type="Gene3D" id="3.40.50.1980">
    <property type="entry name" value="Nitrogenase molybdenum iron protein domain"/>
    <property type="match status" value="2"/>
</dbReference>
<sequence>MKKISCVLFVLLLVVAACSTNDTKKDESKEQKAATKTITTINGDIEIPTNVERLVVEAYLPTALLLGVKPIGATEQDLLNVHIKDQIEGIENTGESSPEKILALKPDLIITANPDTKVYEKLSKIAPTIVLPYETYRNVDDEVNALAEILGKEKEGDEWLADFHQTVKANRERLEGVMEPNETIALLGAYKDDYYVYGDGIYRGGQAMYQQLQLKPSEGIQKNMIDKDITFQQIAYEVLPEYAGDYIFLDESYSDGMNKDDELWQSLPAVKNDNVFYLDEAVFWPFDPIAVKNQVVVITDWLIDNKEKKQK</sequence>
<dbReference type="GO" id="GO:0005886">
    <property type="term" value="C:plasma membrane"/>
    <property type="evidence" value="ECO:0007669"/>
    <property type="project" value="UniProtKB-SubCell"/>
</dbReference>
<accession>A0A917FXT1</accession>
<protein>
    <recommendedName>
        <fullName evidence="6">Fe/B12 periplasmic-binding domain-containing protein</fullName>
    </recommendedName>
</protein>
<evidence type="ECO:0000313" key="7">
    <source>
        <dbReference type="EMBL" id="GGG12448.1"/>
    </source>
</evidence>
<evidence type="ECO:0000256" key="1">
    <source>
        <dbReference type="ARBA" id="ARBA00004193"/>
    </source>
</evidence>
<feature type="domain" description="Fe/B12 periplasmic-binding" evidence="6">
    <location>
        <begin position="53"/>
        <end position="306"/>
    </location>
</feature>
<dbReference type="InterPro" id="IPR051313">
    <property type="entry name" value="Bact_iron-sidero_bind"/>
</dbReference>
<feature type="signal peptide" evidence="5">
    <location>
        <begin position="1"/>
        <end position="19"/>
    </location>
</feature>
<dbReference type="EMBL" id="BMJT01000001">
    <property type="protein sequence ID" value="GGG12448.1"/>
    <property type="molecule type" value="Genomic_DNA"/>
</dbReference>
<dbReference type="InterPro" id="IPR002491">
    <property type="entry name" value="ABC_transptr_periplasmic_BD"/>
</dbReference>
<gene>
    <name evidence="7" type="ORF">GCM10007425_03510</name>
</gene>
<keyword evidence="8" id="KW-1185">Reference proteome</keyword>
<reference evidence="7" key="1">
    <citation type="journal article" date="2014" name="Int. J. Syst. Evol. Microbiol.">
        <title>Complete genome sequence of Corynebacterium casei LMG S-19264T (=DSM 44701T), isolated from a smear-ripened cheese.</title>
        <authorList>
            <consortium name="US DOE Joint Genome Institute (JGI-PGF)"/>
            <person name="Walter F."/>
            <person name="Albersmeier A."/>
            <person name="Kalinowski J."/>
            <person name="Ruckert C."/>
        </authorList>
    </citation>
    <scope>NUCLEOTIDE SEQUENCE</scope>
    <source>
        <strain evidence="7">CGMCC 1.15760</strain>
    </source>
</reference>
<evidence type="ECO:0000256" key="5">
    <source>
        <dbReference type="SAM" id="SignalP"/>
    </source>
</evidence>
<dbReference type="Proteomes" id="UP000616608">
    <property type="component" value="Unassembled WGS sequence"/>
</dbReference>
<evidence type="ECO:0000259" key="6">
    <source>
        <dbReference type="PROSITE" id="PS50983"/>
    </source>
</evidence>
<dbReference type="GO" id="GO:0030288">
    <property type="term" value="C:outer membrane-bounded periplasmic space"/>
    <property type="evidence" value="ECO:0007669"/>
    <property type="project" value="TreeGrafter"/>
</dbReference>
<reference evidence="7" key="2">
    <citation type="submission" date="2020-09" db="EMBL/GenBank/DDBJ databases">
        <authorList>
            <person name="Sun Q."/>
            <person name="Zhou Y."/>
        </authorList>
    </citation>
    <scope>NUCLEOTIDE SEQUENCE</scope>
    <source>
        <strain evidence="7">CGMCC 1.15760</strain>
    </source>
</reference>
<evidence type="ECO:0000313" key="8">
    <source>
        <dbReference type="Proteomes" id="UP000616608"/>
    </source>
</evidence>
<comment type="similarity">
    <text evidence="2">Belongs to the bacterial solute-binding protein 8 family.</text>
</comment>
<dbReference type="GO" id="GO:1901678">
    <property type="term" value="P:iron coordination entity transport"/>
    <property type="evidence" value="ECO:0007669"/>
    <property type="project" value="UniProtKB-ARBA"/>
</dbReference>
<keyword evidence="4 5" id="KW-0732">Signal</keyword>
<dbReference type="PROSITE" id="PS51257">
    <property type="entry name" value="PROKAR_LIPOPROTEIN"/>
    <property type="match status" value="1"/>
</dbReference>
<organism evidence="7 8">
    <name type="scientific">Lysinibacillus alkalisoli</name>
    <dbReference type="NCBI Taxonomy" id="1911548"/>
    <lineage>
        <taxon>Bacteria</taxon>
        <taxon>Bacillati</taxon>
        <taxon>Bacillota</taxon>
        <taxon>Bacilli</taxon>
        <taxon>Bacillales</taxon>
        <taxon>Bacillaceae</taxon>
        <taxon>Lysinibacillus</taxon>
    </lineage>
</organism>
<dbReference type="RefSeq" id="WP_188613289.1">
    <property type="nucleotide sequence ID" value="NZ_BMJT01000001.1"/>
</dbReference>
<feature type="chain" id="PRO_5038607469" description="Fe/B12 periplasmic-binding domain-containing protein" evidence="5">
    <location>
        <begin position="20"/>
        <end position="311"/>
    </location>
</feature>
<comment type="caution">
    <text evidence="7">The sequence shown here is derived from an EMBL/GenBank/DDBJ whole genome shotgun (WGS) entry which is preliminary data.</text>
</comment>
<dbReference type="PANTHER" id="PTHR30532">
    <property type="entry name" value="IRON III DICITRATE-BINDING PERIPLASMIC PROTEIN"/>
    <property type="match status" value="1"/>
</dbReference>
<evidence type="ECO:0000256" key="2">
    <source>
        <dbReference type="ARBA" id="ARBA00008814"/>
    </source>
</evidence>
<evidence type="ECO:0000256" key="4">
    <source>
        <dbReference type="ARBA" id="ARBA00022729"/>
    </source>
</evidence>
<comment type="subcellular location">
    <subcellularLocation>
        <location evidence="1">Cell membrane</location>
        <topology evidence="1">Lipid-anchor</topology>
    </subcellularLocation>
</comment>
<dbReference type="Pfam" id="PF01497">
    <property type="entry name" value="Peripla_BP_2"/>
    <property type="match status" value="1"/>
</dbReference>
<dbReference type="PROSITE" id="PS50983">
    <property type="entry name" value="FE_B12_PBP"/>
    <property type="match status" value="1"/>
</dbReference>
<keyword evidence="3" id="KW-0813">Transport</keyword>
<dbReference type="SUPFAM" id="SSF53807">
    <property type="entry name" value="Helical backbone' metal receptor"/>
    <property type="match status" value="1"/>
</dbReference>
<name>A0A917FXT1_9BACI</name>
<evidence type="ECO:0000256" key="3">
    <source>
        <dbReference type="ARBA" id="ARBA00022448"/>
    </source>
</evidence>
<dbReference type="AlphaFoldDB" id="A0A917FXT1"/>
<dbReference type="PANTHER" id="PTHR30532:SF26">
    <property type="entry name" value="IRON(3+)-HYDROXAMATE-BINDING PROTEIN FHUD"/>
    <property type="match status" value="1"/>
</dbReference>